<keyword evidence="2" id="KW-1185">Reference proteome</keyword>
<dbReference type="GeneID" id="26630997"/>
<proteinExistence type="predicted"/>
<gene>
    <name evidence="1" type="ORF">TIN2_36</name>
</gene>
<name>A0A0K0N572_9CAUD</name>
<evidence type="ECO:0000313" key="1">
    <source>
        <dbReference type="EMBL" id="AKJ71726.1"/>
    </source>
</evidence>
<dbReference type="EMBL" id="KR011062">
    <property type="protein sequence ID" value="AKJ71726.1"/>
    <property type="molecule type" value="Genomic_DNA"/>
</dbReference>
<organism evidence="1 2">
    <name type="scientific">Tsukamurella phage TIN2</name>
    <dbReference type="NCBI Taxonomy" id="1636545"/>
    <lineage>
        <taxon>Viruses</taxon>
        <taxon>Duplodnaviria</taxon>
        <taxon>Heunggongvirae</taxon>
        <taxon>Uroviricota</taxon>
        <taxon>Caudoviricetes</taxon>
        <taxon>Tinduovirus</taxon>
        <taxon>Tinduovirus TIN2</taxon>
    </lineage>
</organism>
<dbReference type="KEGG" id="vg:26630997"/>
<accession>A0A0K0N572</accession>
<reference evidence="1 2" key="1">
    <citation type="journal article" date="2015" name="Appl. Environ. Microbiol.">
        <title>Three of a Kind: Genetically Similar Tsukamurella Phages TIN2, TIN3, and TIN4.</title>
        <authorList>
            <person name="Dyson Z.A."/>
            <person name="Tucci J."/>
            <person name="Seviour R.J."/>
            <person name="Petrovski S."/>
        </authorList>
    </citation>
    <scope>NUCLEOTIDE SEQUENCE [LARGE SCALE GENOMIC DNA]</scope>
</reference>
<protein>
    <submittedName>
        <fullName evidence="1">Uncharacterized protein</fullName>
    </submittedName>
</protein>
<dbReference type="Proteomes" id="UP000203853">
    <property type="component" value="Segment"/>
</dbReference>
<sequence length="73" mass="8522">MRVLKLGVERCRCELEYEPNGNPRYPDGTFLQCGKCGDLFLVRMHQYLTYGEMTSSERREAKKLAKVVDHVRV</sequence>
<evidence type="ECO:0000313" key="2">
    <source>
        <dbReference type="Proteomes" id="UP000203853"/>
    </source>
</evidence>
<dbReference type="RefSeq" id="YP_009204471.1">
    <property type="nucleotide sequence ID" value="NC_028865.1"/>
</dbReference>